<organism evidence="1 2">
    <name type="scientific">Vaccinium darrowii</name>
    <dbReference type="NCBI Taxonomy" id="229202"/>
    <lineage>
        <taxon>Eukaryota</taxon>
        <taxon>Viridiplantae</taxon>
        <taxon>Streptophyta</taxon>
        <taxon>Embryophyta</taxon>
        <taxon>Tracheophyta</taxon>
        <taxon>Spermatophyta</taxon>
        <taxon>Magnoliopsida</taxon>
        <taxon>eudicotyledons</taxon>
        <taxon>Gunneridae</taxon>
        <taxon>Pentapetalae</taxon>
        <taxon>asterids</taxon>
        <taxon>Ericales</taxon>
        <taxon>Ericaceae</taxon>
        <taxon>Vaccinioideae</taxon>
        <taxon>Vaccinieae</taxon>
        <taxon>Vaccinium</taxon>
    </lineage>
</organism>
<dbReference type="EMBL" id="CM037161">
    <property type="protein sequence ID" value="KAH7855580.1"/>
    <property type="molecule type" value="Genomic_DNA"/>
</dbReference>
<sequence length="187" mass="20724">MAYYQKKNGFKRCAIIGLVVLVCVIVSVAVTLALIVLRSKTPKFRLTSVTVNDLSVTNSTTSPSFYISLDAVYAVKNPNFAPFHYPDTYITFWYRRKQVGVGRVNEGNAKVLSINEVSFKVSLNSRAVSTKNLSRDIRSGMLGLSVGSELRGHVELLKVIKKNKTPEMSCAMVVNLVDEVVQDLKCD</sequence>
<comment type="caution">
    <text evidence="1">The sequence shown here is derived from an EMBL/GenBank/DDBJ whole genome shotgun (WGS) entry which is preliminary data.</text>
</comment>
<reference evidence="1 2" key="1">
    <citation type="journal article" date="2021" name="Hortic Res">
        <title>High-quality reference genome and annotation aids understanding of berry development for evergreen blueberry (Vaccinium darrowii).</title>
        <authorList>
            <person name="Yu J."/>
            <person name="Hulse-Kemp A.M."/>
            <person name="Babiker E."/>
            <person name="Staton M."/>
        </authorList>
    </citation>
    <scope>NUCLEOTIDE SEQUENCE [LARGE SCALE GENOMIC DNA]</scope>
    <source>
        <strain evidence="2">cv. NJ 8807/NJ 8810</strain>
        <tissue evidence="1">Young leaf</tissue>
    </source>
</reference>
<protein>
    <submittedName>
        <fullName evidence="1">Uncharacterized protein</fullName>
    </submittedName>
</protein>
<gene>
    <name evidence="1" type="ORF">Vadar_026449</name>
</gene>
<evidence type="ECO:0000313" key="1">
    <source>
        <dbReference type="EMBL" id="KAH7855580.1"/>
    </source>
</evidence>
<evidence type="ECO:0000313" key="2">
    <source>
        <dbReference type="Proteomes" id="UP000828048"/>
    </source>
</evidence>
<dbReference type="Proteomes" id="UP000828048">
    <property type="component" value="Chromosome 11"/>
</dbReference>
<name>A0ACB7YPY5_9ERIC</name>
<proteinExistence type="predicted"/>
<accession>A0ACB7YPY5</accession>
<keyword evidence="2" id="KW-1185">Reference proteome</keyword>